<comment type="similarity">
    <text evidence="5">Belongs to the protein kinase superfamily. Ser/Thr protein kinase family. GCN2 subfamily.</text>
</comment>
<evidence type="ECO:0000256" key="3">
    <source>
        <dbReference type="ARBA" id="ARBA00022777"/>
    </source>
</evidence>
<dbReference type="InterPro" id="IPR011009">
    <property type="entry name" value="Kinase-like_dom_sf"/>
</dbReference>
<accession>A0AAN7D584</accession>
<dbReference type="SMART" id="SM00220">
    <property type="entry name" value="S_TKc"/>
    <property type="match status" value="1"/>
</dbReference>
<evidence type="ECO:0000313" key="9">
    <source>
        <dbReference type="Proteomes" id="UP001304243"/>
    </source>
</evidence>
<evidence type="ECO:0000256" key="2">
    <source>
        <dbReference type="ARBA" id="ARBA00022741"/>
    </source>
</evidence>
<keyword evidence="4" id="KW-0067">ATP-binding</keyword>
<dbReference type="Gene3D" id="1.10.510.10">
    <property type="entry name" value="Transferase(Phosphotransferase) domain 1"/>
    <property type="match status" value="1"/>
</dbReference>
<keyword evidence="9" id="KW-1185">Reference proteome</keyword>
<evidence type="ECO:0000256" key="4">
    <source>
        <dbReference type="ARBA" id="ARBA00022840"/>
    </source>
</evidence>
<dbReference type="GO" id="GO:0005634">
    <property type="term" value="C:nucleus"/>
    <property type="evidence" value="ECO:0007669"/>
    <property type="project" value="TreeGrafter"/>
</dbReference>
<evidence type="ECO:0000256" key="6">
    <source>
        <dbReference type="SAM" id="MobiDB-lite"/>
    </source>
</evidence>
<evidence type="ECO:0000259" key="7">
    <source>
        <dbReference type="PROSITE" id="PS50011"/>
    </source>
</evidence>
<dbReference type="InterPro" id="IPR000719">
    <property type="entry name" value="Prot_kinase_dom"/>
</dbReference>
<dbReference type="AlphaFoldDB" id="A0AAN7D584"/>
<organism evidence="8 9">
    <name type="scientific">Mucor velutinosus</name>
    <dbReference type="NCBI Taxonomy" id="708070"/>
    <lineage>
        <taxon>Eukaryota</taxon>
        <taxon>Fungi</taxon>
        <taxon>Fungi incertae sedis</taxon>
        <taxon>Mucoromycota</taxon>
        <taxon>Mucoromycotina</taxon>
        <taxon>Mucoromycetes</taxon>
        <taxon>Mucorales</taxon>
        <taxon>Mucorineae</taxon>
        <taxon>Mucoraceae</taxon>
        <taxon>Mucor</taxon>
    </lineage>
</organism>
<dbReference type="GO" id="GO:0005737">
    <property type="term" value="C:cytoplasm"/>
    <property type="evidence" value="ECO:0007669"/>
    <property type="project" value="TreeGrafter"/>
</dbReference>
<dbReference type="GO" id="GO:0004672">
    <property type="term" value="F:protein kinase activity"/>
    <property type="evidence" value="ECO:0007669"/>
    <property type="project" value="InterPro"/>
</dbReference>
<dbReference type="Proteomes" id="UP001304243">
    <property type="component" value="Unassembled WGS sequence"/>
</dbReference>
<dbReference type="EMBL" id="JASEJX010000030">
    <property type="protein sequence ID" value="KAK4511038.1"/>
    <property type="molecule type" value="Genomic_DNA"/>
</dbReference>
<feature type="domain" description="Protein kinase" evidence="7">
    <location>
        <begin position="286"/>
        <end position="538"/>
    </location>
</feature>
<feature type="region of interest" description="Disordered" evidence="6">
    <location>
        <begin position="1"/>
        <end position="26"/>
    </location>
</feature>
<sequence length="579" mass="65278">MASSISDYKHTQSSKRELSPSSSSITSITKKTRLDTLFDTSTQEEQVSDLVIGDDYQPSIGAQTPTFENRMGSFVEPGSGGYDRTPTIDVQAHTATTSMAHALLGIQGDVLDDIDEDDEDDDDDEYFNDAIDLDEKPYRRSLYSELVTSSNLPDDDDRRKSNLLSSTLFENEDEDEEGTTDFENKTTLPLSRSFAQRQHQTSFDEEVDRLFSSHNPADEPEFVLSSAAKLSILQQQHQHGPLWHTDKPHFLTDEYFQHHGPQDRSIPLDDKTPHTASIASYFDSQFERLGVMGSGEFARVLKARCTITNQLYAIKKSKNCFSGWDDRWLQLTEVDHLRMVKDSDHCVKMINAWEEKGYLYIQLELCSGGSLDTFIESKNRSIVEDQVWSIFHKLVLGINDIHAADIAHLDLKPSNILIDDQGCLKIADFGISVRTPVDARWVKGEGDRRYMAPDLLRENFDKPADIFSLGLILLELATGIVLPGTGESWEMLRLGDFSKQKEALSKLSLEMSEMIEWLLTTEAKERPTAHDIMQHPSFIKVQSTALEEGTLLSYVQEHAEMASNTPSRLSIAEANGYLN</sequence>
<evidence type="ECO:0000313" key="8">
    <source>
        <dbReference type="EMBL" id="KAK4511038.1"/>
    </source>
</evidence>
<dbReference type="RefSeq" id="XP_064677704.1">
    <property type="nucleotide sequence ID" value="XM_064831424.1"/>
</dbReference>
<dbReference type="SUPFAM" id="SSF56112">
    <property type="entry name" value="Protein kinase-like (PK-like)"/>
    <property type="match status" value="1"/>
</dbReference>
<feature type="region of interest" description="Disordered" evidence="6">
    <location>
        <begin position="165"/>
        <end position="197"/>
    </location>
</feature>
<dbReference type="GeneID" id="89955930"/>
<dbReference type="Pfam" id="PF00069">
    <property type="entry name" value="Pkinase"/>
    <property type="match status" value="1"/>
</dbReference>
<keyword evidence="2" id="KW-0547">Nucleotide-binding</keyword>
<feature type="compositionally biased region" description="Basic and acidic residues" evidence="6">
    <location>
        <begin position="7"/>
        <end position="18"/>
    </location>
</feature>
<reference evidence="8 9" key="1">
    <citation type="submission" date="2022-11" db="EMBL/GenBank/DDBJ databases">
        <title>Mucor velutinosus strain NIH1002 WGS.</title>
        <authorList>
            <person name="Subramanian P."/>
            <person name="Mullikin J.C."/>
            <person name="Segre J.A."/>
            <person name="Zelazny A.M."/>
        </authorList>
    </citation>
    <scope>NUCLEOTIDE SEQUENCE [LARGE SCALE GENOMIC DNA]</scope>
    <source>
        <strain evidence="8 9">NIH1002</strain>
    </source>
</reference>
<name>A0AAN7D584_9FUNG</name>
<dbReference type="Gene3D" id="3.30.200.20">
    <property type="entry name" value="Phosphorylase Kinase, domain 1"/>
    <property type="match status" value="1"/>
</dbReference>
<feature type="compositionally biased region" description="Polar residues" evidence="6">
    <location>
        <begin position="185"/>
        <end position="197"/>
    </location>
</feature>
<evidence type="ECO:0000256" key="5">
    <source>
        <dbReference type="ARBA" id="ARBA00037982"/>
    </source>
</evidence>
<keyword evidence="1" id="KW-0808">Transferase</keyword>
<evidence type="ECO:0000256" key="1">
    <source>
        <dbReference type="ARBA" id="ARBA00022679"/>
    </source>
</evidence>
<dbReference type="PROSITE" id="PS00108">
    <property type="entry name" value="PROTEIN_KINASE_ST"/>
    <property type="match status" value="1"/>
</dbReference>
<dbReference type="InterPro" id="IPR050339">
    <property type="entry name" value="CC_SR_Kinase"/>
</dbReference>
<keyword evidence="3" id="KW-0418">Kinase</keyword>
<dbReference type="GO" id="GO:0005524">
    <property type="term" value="F:ATP binding"/>
    <property type="evidence" value="ECO:0007669"/>
    <property type="project" value="UniProtKB-KW"/>
</dbReference>
<comment type="caution">
    <text evidence="8">The sequence shown here is derived from an EMBL/GenBank/DDBJ whole genome shotgun (WGS) entry which is preliminary data.</text>
</comment>
<feature type="compositionally biased region" description="Acidic residues" evidence="6">
    <location>
        <begin position="170"/>
        <end position="180"/>
    </location>
</feature>
<dbReference type="PANTHER" id="PTHR11042">
    <property type="entry name" value="EUKARYOTIC TRANSLATION INITIATION FACTOR 2-ALPHA KINASE EIF2-ALPHA KINASE -RELATED"/>
    <property type="match status" value="1"/>
</dbReference>
<proteinExistence type="inferred from homology"/>
<dbReference type="InterPro" id="IPR008271">
    <property type="entry name" value="Ser/Thr_kinase_AS"/>
</dbReference>
<protein>
    <submittedName>
        <fullName evidence="8">ER-derived vesicles protein erv46</fullName>
    </submittedName>
</protein>
<dbReference type="PROSITE" id="PS50011">
    <property type="entry name" value="PROTEIN_KINASE_DOM"/>
    <property type="match status" value="1"/>
</dbReference>
<gene>
    <name evidence="8" type="primary">ERV46_2</name>
    <name evidence="8" type="ORF">ATC70_012244</name>
</gene>